<dbReference type="Proteomes" id="UP000602004">
    <property type="component" value="Unassembled WGS sequence"/>
</dbReference>
<dbReference type="RefSeq" id="WP_115776959.1">
    <property type="nucleotide sequence ID" value="NZ_BMHL01000010.1"/>
</dbReference>
<proteinExistence type="predicted"/>
<keyword evidence="2" id="KW-1185">Reference proteome</keyword>
<comment type="caution">
    <text evidence="1">The sequence shown here is derived from an EMBL/GenBank/DDBJ whole genome shotgun (WGS) entry which is preliminary data.</text>
</comment>
<evidence type="ECO:0000313" key="2">
    <source>
        <dbReference type="Proteomes" id="UP000602004"/>
    </source>
</evidence>
<dbReference type="EMBL" id="BMHL01000010">
    <property type="protein sequence ID" value="GGC57572.1"/>
    <property type="molecule type" value="Genomic_DNA"/>
</dbReference>
<evidence type="ECO:0000313" key="1">
    <source>
        <dbReference type="EMBL" id="GGC57572.1"/>
    </source>
</evidence>
<organism evidence="1 2">
    <name type="scientific">Paraburkholderia caffeinilytica</name>
    <dbReference type="NCBI Taxonomy" id="1761016"/>
    <lineage>
        <taxon>Bacteria</taxon>
        <taxon>Pseudomonadati</taxon>
        <taxon>Pseudomonadota</taxon>
        <taxon>Betaproteobacteria</taxon>
        <taxon>Burkholderiales</taxon>
        <taxon>Burkholderiaceae</taxon>
        <taxon>Paraburkholderia</taxon>
    </lineage>
</organism>
<name>A0ABQ1NAT5_9BURK</name>
<reference evidence="2" key="1">
    <citation type="journal article" date="2019" name="Int. J. Syst. Evol. Microbiol.">
        <title>The Global Catalogue of Microorganisms (GCM) 10K type strain sequencing project: providing services to taxonomists for standard genome sequencing and annotation.</title>
        <authorList>
            <consortium name="The Broad Institute Genomics Platform"/>
            <consortium name="The Broad Institute Genome Sequencing Center for Infectious Disease"/>
            <person name="Wu L."/>
            <person name="Ma J."/>
        </authorList>
    </citation>
    <scope>NUCLEOTIDE SEQUENCE [LARGE SCALE GENOMIC DNA]</scope>
    <source>
        <strain evidence="2">CGMCC 1.15103</strain>
    </source>
</reference>
<gene>
    <name evidence="1" type="ORF">GCM10011400_51550</name>
</gene>
<protein>
    <submittedName>
        <fullName evidence="1">Uncharacterized protein</fullName>
    </submittedName>
</protein>
<accession>A0ABQ1NAT5</accession>
<sequence>MANISQLAGMLPRDPKFREWLSSEAQVEQLTADEAAEVIRTVCQIDSRRALATDKAAAERFHNLLRRPFAEWRAKQH</sequence>